<evidence type="ECO:0000313" key="2">
    <source>
        <dbReference type="Proteomes" id="UP001153328"/>
    </source>
</evidence>
<organism evidence="1 2">
    <name type="scientific">Actinacidiphila bryophytorum</name>
    <dbReference type="NCBI Taxonomy" id="1436133"/>
    <lineage>
        <taxon>Bacteria</taxon>
        <taxon>Bacillati</taxon>
        <taxon>Actinomycetota</taxon>
        <taxon>Actinomycetes</taxon>
        <taxon>Kitasatosporales</taxon>
        <taxon>Streptomycetaceae</taxon>
        <taxon>Actinacidiphila</taxon>
    </lineage>
</organism>
<dbReference type="EMBL" id="CAJVAX010000003">
    <property type="protein sequence ID" value="CAG7616289.1"/>
    <property type="molecule type" value="Genomic_DNA"/>
</dbReference>
<dbReference type="RefSeq" id="WP_205046874.1">
    <property type="nucleotide sequence ID" value="NZ_CAJVAX010000003.1"/>
</dbReference>
<comment type="caution">
    <text evidence="1">The sequence shown here is derived from an EMBL/GenBank/DDBJ whole genome shotgun (WGS) entry which is preliminary data.</text>
</comment>
<accession>A0A9W4GYR4</accession>
<proteinExistence type="predicted"/>
<reference evidence="1" key="1">
    <citation type="submission" date="2021-06" db="EMBL/GenBank/DDBJ databases">
        <authorList>
            <person name="Arsene-Ploetze F."/>
        </authorList>
    </citation>
    <scope>NUCLEOTIDE SEQUENCE</scope>
    <source>
        <strain evidence="1">SBRY1</strain>
    </source>
</reference>
<keyword evidence="2" id="KW-1185">Reference proteome</keyword>
<gene>
    <name evidence="1" type="ORF">SBRY_110167</name>
</gene>
<dbReference type="PANTHER" id="PTHR34613">
    <property type="entry name" value="SLL0800 PROTEIN"/>
    <property type="match status" value="1"/>
</dbReference>
<dbReference type="AlphaFoldDB" id="A0A9W4GYR4"/>
<protein>
    <submittedName>
        <fullName evidence="1">Uncharacterized protein</fullName>
    </submittedName>
</protein>
<evidence type="ECO:0000313" key="1">
    <source>
        <dbReference type="EMBL" id="CAG7616289.1"/>
    </source>
</evidence>
<dbReference type="Proteomes" id="UP001153328">
    <property type="component" value="Unassembled WGS sequence"/>
</dbReference>
<name>A0A9W4GYR4_9ACTN</name>
<sequence length="326" mass="35943">MVTSHHEASHRIFQERPELLSPVFDLLGLPLPERAVIEVLTPDVTEIRPLERRVDSVLRISGAGGDSFLPAVEAQMRPDYDKAVSWAYYLSHLKAKYDSSALLLVVCQDKRTADWAAGPFRLGLRDWPALTAHPLVVGPGNIPVVLDADEASANLAMAVFSAMTHGRSREAPAILDALAVALGRAGEATFDYYAEMVEIGLGETHAREVWRGLMTKRSFFPGRGTLVEEMLLKGEAQGLEQGIEQGRAEGIQDGLQEGLQQGRAEGFRQGQLAERARSVAEVLKGRGFPTSFDTAERLLKCTDLDTLDRWYARAWTVTRAEDVFDD</sequence>
<dbReference type="PANTHER" id="PTHR34613:SF1">
    <property type="entry name" value="SLL6017 PROTEIN"/>
    <property type="match status" value="1"/>
</dbReference>